<dbReference type="GO" id="GO:0000455">
    <property type="term" value="P:enzyme-directed rRNA pseudouridine synthesis"/>
    <property type="evidence" value="ECO:0007669"/>
    <property type="project" value="UniProtKB-ARBA"/>
</dbReference>
<dbReference type="PANTHER" id="PTHR21600:SF83">
    <property type="entry name" value="PSEUDOURIDYLATE SYNTHASE RPUSD4, MITOCHONDRIAL"/>
    <property type="match status" value="1"/>
</dbReference>
<dbReference type="STRING" id="714315.GCA_000516535_00769"/>
<reference evidence="5 6" key="1">
    <citation type="submission" date="2019-07" db="EMBL/GenBank/DDBJ databases">
        <title>Complete Genome Sequence of Leptotrichia goodfellowii Strain JCM 16774.</title>
        <authorList>
            <person name="Watanabe S."/>
            <person name="Cui L."/>
        </authorList>
    </citation>
    <scope>NUCLEOTIDE SEQUENCE [LARGE SCALE GENOMIC DNA]</scope>
    <source>
        <strain evidence="5 6">JCM16774</strain>
    </source>
</reference>
<evidence type="ECO:0000256" key="2">
    <source>
        <dbReference type="ARBA" id="ARBA00023235"/>
    </source>
</evidence>
<name>A0A510JCB9_9FUSO</name>
<evidence type="ECO:0000256" key="1">
    <source>
        <dbReference type="ARBA" id="ARBA00010876"/>
    </source>
</evidence>
<organism evidence="5 6">
    <name type="scientific">Pseudoleptotrichia goodfellowii</name>
    <dbReference type="NCBI Taxonomy" id="157692"/>
    <lineage>
        <taxon>Bacteria</taxon>
        <taxon>Fusobacteriati</taxon>
        <taxon>Fusobacteriota</taxon>
        <taxon>Fusobacteriia</taxon>
        <taxon>Fusobacteriales</taxon>
        <taxon>Leptotrichiaceae</taxon>
        <taxon>Pseudoleptotrichia</taxon>
    </lineage>
</organism>
<dbReference type="Gene3D" id="3.30.2350.10">
    <property type="entry name" value="Pseudouridine synthase"/>
    <property type="match status" value="1"/>
</dbReference>
<evidence type="ECO:0000259" key="4">
    <source>
        <dbReference type="SMART" id="SM00363"/>
    </source>
</evidence>
<dbReference type="GO" id="GO:0003723">
    <property type="term" value="F:RNA binding"/>
    <property type="evidence" value="ECO:0007669"/>
    <property type="project" value="UniProtKB-KW"/>
</dbReference>
<dbReference type="InterPro" id="IPR020103">
    <property type="entry name" value="PsdUridine_synth_cat_dom_sf"/>
</dbReference>
<dbReference type="OrthoDB" id="9807829at2"/>
<dbReference type="Proteomes" id="UP000321606">
    <property type="component" value="Chromosome"/>
</dbReference>
<dbReference type="AlphaFoldDB" id="A0A510JCB9"/>
<dbReference type="PANTHER" id="PTHR21600">
    <property type="entry name" value="MITOCHONDRIAL RNA PSEUDOURIDINE SYNTHASE"/>
    <property type="match status" value="1"/>
</dbReference>
<feature type="domain" description="RNA-binding S4" evidence="4">
    <location>
        <begin position="15"/>
        <end position="75"/>
    </location>
</feature>
<dbReference type="SMART" id="SM00363">
    <property type="entry name" value="S4"/>
    <property type="match status" value="1"/>
</dbReference>
<dbReference type="RefSeq" id="WP_006807125.1">
    <property type="nucleotide sequence ID" value="NZ_AP019822.1"/>
</dbReference>
<dbReference type="CDD" id="cd02869">
    <property type="entry name" value="PseudoU_synth_RluA_like"/>
    <property type="match status" value="1"/>
</dbReference>
<dbReference type="InterPro" id="IPR002942">
    <property type="entry name" value="S4_RNA-bd"/>
</dbReference>
<dbReference type="KEGG" id="lgo:JCM16774_0775"/>
<dbReference type="CDD" id="cd00165">
    <property type="entry name" value="S4"/>
    <property type="match status" value="1"/>
</dbReference>
<dbReference type="SUPFAM" id="SSF55174">
    <property type="entry name" value="Alpha-L RNA-binding motif"/>
    <property type="match status" value="1"/>
</dbReference>
<keyword evidence="3" id="KW-0694">RNA-binding</keyword>
<gene>
    <name evidence="5" type="ORF">JCM16774_0775</name>
</gene>
<dbReference type="InterPro" id="IPR050188">
    <property type="entry name" value="RluA_PseudoU_synthase"/>
</dbReference>
<dbReference type="PROSITE" id="PS01129">
    <property type="entry name" value="PSI_RLU"/>
    <property type="match status" value="1"/>
</dbReference>
<comment type="similarity">
    <text evidence="1">Belongs to the pseudouridine synthase RluA family.</text>
</comment>
<evidence type="ECO:0000313" key="5">
    <source>
        <dbReference type="EMBL" id="BBM35845.1"/>
    </source>
</evidence>
<dbReference type="Pfam" id="PF00849">
    <property type="entry name" value="PseudoU_synth_2"/>
    <property type="match status" value="1"/>
</dbReference>
<protein>
    <submittedName>
        <fullName evidence="5">Pseudouridine synthase</fullName>
    </submittedName>
</protein>
<dbReference type="InterPro" id="IPR006145">
    <property type="entry name" value="PsdUridine_synth_RsuA/RluA"/>
</dbReference>
<accession>A0A510JCB9</accession>
<dbReference type="Gene3D" id="3.10.290.10">
    <property type="entry name" value="RNA-binding S4 domain"/>
    <property type="match status" value="1"/>
</dbReference>
<dbReference type="Pfam" id="PF01479">
    <property type="entry name" value="S4"/>
    <property type="match status" value="1"/>
</dbReference>
<dbReference type="SUPFAM" id="SSF55120">
    <property type="entry name" value="Pseudouridine synthase"/>
    <property type="match status" value="1"/>
</dbReference>
<keyword evidence="2" id="KW-0413">Isomerase</keyword>
<sequence length="297" mass="35118">METFEYIVDSESEGMRLDRYLKKTFKNESLSKIFQALRKGDVKINGKKSKENYRLCLGDKITVKYLYSEKEEKTKKTFDFDEKKYKNMIIFENNDFFIINKPGNVPMHKGTGHKHGLSEIFKKIYENDNINFANRLDYETSGLVIGCKNLKFLRYISEKIRNNEVQKKYVAAVDGEIEKDKFIIENYLKITENGVIQSYVSDKDAKRSITKYKKINNRFFDKILNNIKKEKVTLLDIDLVTGRKHQIRVQLSSIGNPVIGDRKYGKKKEENKLYLCCYSVSFDDYKFKLENENEYFK</sequence>
<evidence type="ECO:0000256" key="3">
    <source>
        <dbReference type="PROSITE-ProRule" id="PRU00182"/>
    </source>
</evidence>
<dbReference type="EMBL" id="AP019822">
    <property type="protein sequence ID" value="BBM35845.1"/>
    <property type="molecule type" value="Genomic_DNA"/>
</dbReference>
<dbReference type="InterPro" id="IPR006224">
    <property type="entry name" value="PsdUridine_synth_RluA-like_CS"/>
</dbReference>
<dbReference type="InterPro" id="IPR036986">
    <property type="entry name" value="S4_RNA-bd_sf"/>
</dbReference>
<dbReference type="PROSITE" id="PS50889">
    <property type="entry name" value="S4"/>
    <property type="match status" value="1"/>
</dbReference>
<evidence type="ECO:0000313" key="6">
    <source>
        <dbReference type="Proteomes" id="UP000321606"/>
    </source>
</evidence>
<dbReference type="GO" id="GO:0120159">
    <property type="term" value="F:rRNA pseudouridine synthase activity"/>
    <property type="evidence" value="ECO:0007669"/>
    <property type="project" value="UniProtKB-ARBA"/>
</dbReference>
<proteinExistence type="inferred from homology"/>